<keyword evidence="4" id="KW-0872">Ion channel impairing toxin</keyword>
<dbReference type="Pfam" id="PF05294">
    <property type="entry name" value="Toxin_5"/>
    <property type="match status" value="1"/>
</dbReference>
<dbReference type="GO" id="GO:0005576">
    <property type="term" value="C:extracellular region"/>
    <property type="evidence" value="ECO:0007669"/>
    <property type="project" value="UniProtKB-SubCell"/>
</dbReference>
<dbReference type="TCDB" id="8.B.7.1.4">
    <property type="family name" value="the cl(-) channel peptide inhibitor (gatx1) family"/>
</dbReference>
<dbReference type="PROSITE" id="PS51200">
    <property type="entry name" value="SHORT_SCORPION_CHLORIDE"/>
    <property type="match status" value="1"/>
</dbReference>
<sequence length="61" mass="6780">MKFLYGIILIALFLTVMIATHSEARCPNCFTTNPNAEADCKKCCGNRWGKCAGYQCVCPMK</sequence>
<feature type="signal peptide" evidence="6">
    <location>
        <begin position="1"/>
        <end position="24"/>
    </location>
</feature>
<comment type="subcellular location">
    <subcellularLocation>
        <location evidence="1">Secreted</location>
    </subcellularLocation>
</comment>
<dbReference type="SUPFAM" id="SSF57095">
    <property type="entry name" value="Scorpion toxin-like"/>
    <property type="match status" value="1"/>
</dbReference>
<feature type="chain" id="PRO_5003264108" evidence="6">
    <location>
        <begin position="25"/>
        <end position="61"/>
    </location>
</feature>
<evidence type="ECO:0000256" key="4">
    <source>
        <dbReference type="ARBA" id="ARBA00022872"/>
    </source>
</evidence>
<evidence type="ECO:0000256" key="3">
    <source>
        <dbReference type="ARBA" id="ARBA00022656"/>
    </source>
</evidence>
<dbReference type="GO" id="GO:0090729">
    <property type="term" value="F:toxin activity"/>
    <property type="evidence" value="ECO:0007669"/>
    <property type="project" value="UniProtKB-KW"/>
</dbReference>
<dbReference type="InterPro" id="IPR007958">
    <property type="entry name" value="Scorpion_toxinS_Cl_inh"/>
</dbReference>
<keyword evidence="2" id="KW-0964">Secreted</keyword>
<evidence type="ECO:0000256" key="2">
    <source>
        <dbReference type="ARBA" id="ARBA00022525"/>
    </source>
</evidence>
<evidence type="ECO:0000313" key="7">
    <source>
        <dbReference type="EMBL" id="ADY39518.1"/>
    </source>
</evidence>
<reference evidence="7" key="1">
    <citation type="journal article" date="2011" name="Toxicon">
        <title>The tale of a resting gland: transcriptome of a replete venom gland from the scorpion Hottentotta judaicus.</title>
        <authorList>
            <person name="Morgenstern D."/>
            <person name="Rohde B.H."/>
            <person name="King G.F."/>
            <person name="Tal T."/>
            <person name="Sher D."/>
            <person name="Zlotkin E."/>
        </authorList>
    </citation>
    <scope>NUCLEOTIDE SEQUENCE</scope>
    <source>
        <tissue evidence="7">Telson</tissue>
    </source>
</reference>
<keyword evidence="6" id="KW-0732">Signal</keyword>
<evidence type="ECO:0000256" key="6">
    <source>
        <dbReference type="SAM" id="SignalP"/>
    </source>
</evidence>
<accession>F1CIY7</accession>
<proteinExistence type="evidence at transcript level"/>
<evidence type="ECO:0000256" key="5">
    <source>
        <dbReference type="ARBA" id="ARBA00023157"/>
    </source>
</evidence>
<organism evidence="7">
    <name type="scientific">Hottentotta judaicus</name>
    <name type="common">Black scorpion</name>
    <name type="synonym">Buthotus judaicus</name>
    <dbReference type="NCBI Taxonomy" id="6863"/>
    <lineage>
        <taxon>Eukaryota</taxon>
        <taxon>Metazoa</taxon>
        <taxon>Ecdysozoa</taxon>
        <taxon>Arthropoda</taxon>
        <taxon>Chelicerata</taxon>
        <taxon>Arachnida</taxon>
        <taxon>Scorpiones</taxon>
        <taxon>Buthida</taxon>
        <taxon>Buthoidea</taxon>
        <taxon>Buthidae</taxon>
        <taxon>Hottentotta</taxon>
    </lineage>
</organism>
<keyword evidence="5" id="KW-1015">Disulfide bond</keyword>
<evidence type="ECO:0000256" key="1">
    <source>
        <dbReference type="ARBA" id="ARBA00004613"/>
    </source>
</evidence>
<name>F1CIY7_HOTJU</name>
<dbReference type="EMBL" id="HQ288093">
    <property type="protein sequence ID" value="ADY39518.1"/>
    <property type="molecule type" value="mRNA"/>
</dbReference>
<dbReference type="InterPro" id="IPR036574">
    <property type="entry name" value="Scorpion_toxin-like_sf"/>
</dbReference>
<keyword evidence="3" id="KW-0800">Toxin</keyword>
<dbReference type="GO" id="GO:0099106">
    <property type="term" value="F:ion channel regulator activity"/>
    <property type="evidence" value="ECO:0007669"/>
    <property type="project" value="UniProtKB-KW"/>
</dbReference>
<protein>
    <submittedName>
        <fullName evidence="7">U14-hottentoxin-Hj1a</fullName>
    </submittedName>
</protein>
<dbReference type="AlphaFoldDB" id="F1CIY7"/>